<evidence type="ECO:0000259" key="4">
    <source>
        <dbReference type="Pfam" id="PF19328"/>
    </source>
</evidence>
<organism evidence="5 6">
    <name type="scientific">Mycolicibacterium komossense</name>
    <dbReference type="NCBI Taxonomy" id="1779"/>
    <lineage>
        <taxon>Bacteria</taxon>
        <taxon>Bacillati</taxon>
        <taxon>Actinomycetota</taxon>
        <taxon>Actinomycetes</taxon>
        <taxon>Mycobacteriales</taxon>
        <taxon>Mycobacteriaceae</taxon>
        <taxon>Mycolicibacterium</taxon>
    </lineage>
</organism>
<dbReference type="InterPro" id="IPR036291">
    <property type="entry name" value="NAD(P)-bd_dom_sf"/>
</dbReference>
<dbReference type="EMBL" id="JACKTY010000020">
    <property type="protein sequence ID" value="MCV7225942.1"/>
    <property type="molecule type" value="Genomic_DNA"/>
</dbReference>
<dbReference type="InterPro" id="IPR000846">
    <property type="entry name" value="DapB_N"/>
</dbReference>
<keyword evidence="1" id="KW-0521">NADP</keyword>
<comment type="caution">
    <text evidence="5">The sequence shown here is derived from an EMBL/GenBank/DDBJ whole genome shotgun (WGS) entry which is preliminary data.</text>
</comment>
<reference evidence="5 6" key="1">
    <citation type="journal article" date="2022" name="BMC Genomics">
        <title>Comparative genome analysis of mycobacteria focusing on tRNA and non-coding RNA.</title>
        <authorList>
            <person name="Behra P.R.K."/>
            <person name="Pettersson B.M.F."/>
            <person name="Ramesh M."/>
            <person name="Das S."/>
            <person name="Dasgupta S."/>
            <person name="Kirsebom L.A."/>
        </authorList>
    </citation>
    <scope>NUCLEOTIDE SEQUENCE [LARGE SCALE GENOMIC DNA]</scope>
    <source>
        <strain evidence="5 6">DSM 44078</strain>
    </source>
</reference>
<feature type="domain" description="2,4-diaminopentanoate dehydrogenase C-terminal" evidence="4">
    <location>
        <begin position="143"/>
        <end position="348"/>
    </location>
</feature>
<feature type="domain" description="Dihydrodipicolinate reductase N-terminal" evidence="3">
    <location>
        <begin position="18"/>
        <end position="81"/>
    </location>
</feature>
<keyword evidence="2" id="KW-0560">Oxidoreductase</keyword>
<evidence type="ECO:0000256" key="1">
    <source>
        <dbReference type="ARBA" id="ARBA00022857"/>
    </source>
</evidence>
<dbReference type="Pfam" id="PF01113">
    <property type="entry name" value="DapB_N"/>
    <property type="match status" value="1"/>
</dbReference>
<proteinExistence type="predicted"/>
<dbReference type="CDD" id="cd24146">
    <property type="entry name" value="nat-AmDH_N_like"/>
    <property type="match status" value="1"/>
</dbReference>
<dbReference type="InterPro" id="IPR045760">
    <property type="entry name" value="DAP_DH_C"/>
</dbReference>
<dbReference type="Pfam" id="PF19328">
    <property type="entry name" value="DAP_DH_C"/>
    <property type="match status" value="1"/>
</dbReference>
<evidence type="ECO:0000256" key="2">
    <source>
        <dbReference type="ARBA" id="ARBA00023002"/>
    </source>
</evidence>
<accession>A0ABT3C8Y6</accession>
<dbReference type="RefSeq" id="WP_264066782.1">
    <property type="nucleotide sequence ID" value="NZ_JACKTY010000020.1"/>
</dbReference>
<protein>
    <submittedName>
        <fullName evidence="5">Dihydrodipicolinate reductase</fullName>
    </submittedName>
</protein>
<evidence type="ECO:0000313" key="5">
    <source>
        <dbReference type="EMBL" id="MCV7225942.1"/>
    </source>
</evidence>
<dbReference type="Gene3D" id="3.40.50.720">
    <property type="entry name" value="NAD(P)-binding Rossmann-like Domain"/>
    <property type="match status" value="1"/>
</dbReference>
<dbReference type="Proteomes" id="UP001526201">
    <property type="component" value="Unassembled WGS sequence"/>
</dbReference>
<sequence>MLNNSRNNSSYRVVQWTTGNVGKSSVQAIAANPRLELVGCYAWSSDKAGKDVGELCGIEPLGVTASNDVTALLALKPDVVVYNPMWIDVDELVRILEAGVNVVATASFITGHNQGDGRDKIADACARGGSTMFGSGISPGYVNQLAIVAAGICDRVDKITVNEAADTTFYDSPDTEKPVGFGQPIDHPDLQAMTAHGTGVFGEAVRMIGDALGIELDEVRCDAEYAQTTEDLDLGSWTIPAGGVAGVHASWKGIVAGVTRVELSVLWKKGQTLEPDWPIEQDGWVIEVAGRPTVTMKVGFLPPPYFEATTLEEFMVLGHIMTATPPLNAIPAVVAAAPGIVTYTDLPLILPRGVVPA</sequence>
<evidence type="ECO:0000313" key="6">
    <source>
        <dbReference type="Proteomes" id="UP001526201"/>
    </source>
</evidence>
<gene>
    <name evidence="5" type="ORF">H7J73_07840</name>
</gene>
<evidence type="ECO:0000259" key="3">
    <source>
        <dbReference type="Pfam" id="PF01113"/>
    </source>
</evidence>
<dbReference type="SUPFAM" id="SSF51735">
    <property type="entry name" value="NAD(P)-binding Rossmann-fold domains"/>
    <property type="match status" value="1"/>
</dbReference>
<keyword evidence="6" id="KW-1185">Reference proteome</keyword>
<name>A0ABT3C8Y6_9MYCO</name>